<dbReference type="NCBIfam" id="TIGR03742">
    <property type="entry name" value="PRTRC_F"/>
    <property type="match status" value="1"/>
</dbReference>
<proteinExistence type="predicted"/>
<evidence type="ECO:0008006" key="3">
    <source>
        <dbReference type="Google" id="ProtNLM"/>
    </source>
</evidence>
<accession>A0A6P2S9T4</accession>
<name>A0A6P2S9T4_BURL3</name>
<organism evidence="1 2">
    <name type="scientific">Burkholderia lata (strain ATCC 17760 / DSM 23089 / LMG 22485 / NCIMB 9086 / R18194 / 383)</name>
    <dbReference type="NCBI Taxonomy" id="482957"/>
    <lineage>
        <taxon>Bacteria</taxon>
        <taxon>Pseudomonadati</taxon>
        <taxon>Pseudomonadota</taxon>
        <taxon>Betaproteobacteria</taxon>
        <taxon>Burkholderiales</taxon>
        <taxon>Burkholderiaceae</taxon>
        <taxon>Burkholderia</taxon>
        <taxon>Burkholderia cepacia complex</taxon>
    </lineage>
</organism>
<dbReference type="AlphaFoldDB" id="A0A6P2S9T4"/>
<gene>
    <name evidence="1" type="ORF">BLA23254_07418</name>
</gene>
<dbReference type="EMBL" id="CABVPW010000058">
    <property type="protein sequence ID" value="VWC46743.1"/>
    <property type="molecule type" value="Genomic_DNA"/>
</dbReference>
<dbReference type="InterPro" id="IPR022283">
    <property type="entry name" value="PRTRC_protein-F"/>
</dbReference>
<reference evidence="1 2" key="1">
    <citation type="submission" date="2019-09" db="EMBL/GenBank/DDBJ databases">
        <authorList>
            <person name="Depoorter E."/>
        </authorList>
    </citation>
    <scope>NUCLEOTIDE SEQUENCE [LARGE SCALE GENOMIC DNA]</scope>
    <source>
        <strain evidence="1">LMG 23254</strain>
    </source>
</reference>
<evidence type="ECO:0000313" key="2">
    <source>
        <dbReference type="Proteomes" id="UP000494218"/>
    </source>
</evidence>
<dbReference type="Pfam" id="PF14456">
    <property type="entry name" value="alpha-hel2"/>
    <property type="match status" value="1"/>
</dbReference>
<evidence type="ECO:0000313" key="1">
    <source>
        <dbReference type="EMBL" id="VWC46743.1"/>
    </source>
</evidence>
<dbReference type="Proteomes" id="UP000494218">
    <property type="component" value="Unassembled WGS sequence"/>
</dbReference>
<sequence length="304" mass="35040">MHNPADPGDAFQQAFFAWIHRQMGTFERLQFTPLLFDRNAVQDVMNGLDGESEVDDETPLFFTMEFPQEWIYSLEGRALALREAHPGLLAAITSAIDWASARTLWVRGADWFMYEFACAWWDGDESISDKDADEFLRDAFDDDADARHHYLPSTVRPLLCPEDVRPSFYRGGRWHRNHLPLKQLAALRNRSRGYVRRACTEVLKLHALLNQRRRKHDLFDVTYSTNPAYALCSVVWARDEFVGELLDRHFDCCANSGDSTVYSGFSRLAGNAQAIRQQYSDLSLAFQILRHLDRLLTLVTEITN</sequence>
<protein>
    <recommendedName>
        <fullName evidence="3">PRTRC system protein F</fullName>
    </recommendedName>
</protein>